<dbReference type="HOGENOM" id="CLU_3255046_0_0_9"/>
<dbReference type="KEGG" id="pms:KNP414_01691"/>
<protein>
    <submittedName>
        <fullName evidence="1">Uncharacterized protein</fullName>
    </submittedName>
</protein>
<dbReference type="Proteomes" id="UP000006620">
    <property type="component" value="Chromosome"/>
</dbReference>
<dbReference type="AlphaFoldDB" id="F8FPM9"/>
<proteinExistence type="predicted"/>
<evidence type="ECO:0000313" key="2">
    <source>
        <dbReference type="Proteomes" id="UP000006620"/>
    </source>
</evidence>
<dbReference type="EMBL" id="CP002869">
    <property type="protein sequence ID" value="AEI40253.1"/>
    <property type="molecule type" value="Genomic_DNA"/>
</dbReference>
<sequence>MIKNNDVCEVHSFFFLLTSLQHILFFRNRAMLGPFGTLFFYY</sequence>
<gene>
    <name evidence="1" type="ordered locus">KNP414_01691</name>
</gene>
<evidence type="ECO:0000313" key="1">
    <source>
        <dbReference type="EMBL" id="AEI40253.1"/>
    </source>
</evidence>
<organism evidence="1 2">
    <name type="scientific">Paenibacillus mucilaginosus (strain KNP414)</name>
    <dbReference type="NCBI Taxonomy" id="1036673"/>
    <lineage>
        <taxon>Bacteria</taxon>
        <taxon>Bacillati</taxon>
        <taxon>Bacillota</taxon>
        <taxon>Bacilli</taxon>
        <taxon>Bacillales</taxon>
        <taxon>Paenibacillaceae</taxon>
        <taxon>Paenibacillus</taxon>
    </lineage>
</organism>
<reference evidence="2" key="1">
    <citation type="submission" date="2011-06" db="EMBL/GenBank/DDBJ databases">
        <title>Complete genome sequence of Paenibacillus mucilaginosus KNP414.</title>
        <authorList>
            <person name="Wang J."/>
            <person name="Hu S."/>
            <person name="Hu X."/>
            <person name="Zhang B."/>
            <person name="Dong D."/>
            <person name="Zhang S."/>
            <person name="Zhao K."/>
            <person name="Wu D."/>
        </authorList>
    </citation>
    <scope>NUCLEOTIDE SEQUENCE [LARGE SCALE GENOMIC DNA]</scope>
    <source>
        <strain evidence="2">KNP414</strain>
    </source>
</reference>
<reference evidence="1 2" key="2">
    <citation type="journal article" date="2013" name="Genome Announc.">
        <title>Genome Sequence of Growth-Improving Paenibacillus mucilaginosus Strain KNP414.</title>
        <authorList>
            <person name="Lu J.J."/>
            <person name="Wang J.F."/>
            <person name="Hu X.F."/>
        </authorList>
    </citation>
    <scope>NUCLEOTIDE SEQUENCE [LARGE SCALE GENOMIC DNA]</scope>
    <source>
        <strain evidence="1 2">KNP414</strain>
    </source>
</reference>
<name>F8FPM9_PAEMK</name>
<accession>F8FPM9</accession>